<dbReference type="EMBL" id="BSXT01006638">
    <property type="protein sequence ID" value="GMF62701.1"/>
    <property type="molecule type" value="Genomic_DNA"/>
</dbReference>
<evidence type="ECO:0000256" key="1">
    <source>
        <dbReference type="SAM" id="MobiDB-lite"/>
    </source>
</evidence>
<feature type="region of interest" description="Disordered" evidence="1">
    <location>
        <begin position="41"/>
        <end position="71"/>
    </location>
</feature>
<organism evidence="2 3">
    <name type="scientific">Phytophthora fragariaefolia</name>
    <dbReference type="NCBI Taxonomy" id="1490495"/>
    <lineage>
        <taxon>Eukaryota</taxon>
        <taxon>Sar</taxon>
        <taxon>Stramenopiles</taxon>
        <taxon>Oomycota</taxon>
        <taxon>Peronosporomycetes</taxon>
        <taxon>Peronosporales</taxon>
        <taxon>Peronosporaceae</taxon>
        <taxon>Phytophthora</taxon>
    </lineage>
</organism>
<dbReference type="AlphaFoldDB" id="A0A9W6YFT1"/>
<comment type="caution">
    <text evidence="2">The sequence shown here is derived from an EMBL/GenBank/DDBJ whole genome shotgun (WGS) entry which is preliminary data.</text>
</comment>
<keyword evidence="3" id="KW-1185">Reference proteome</keyword>
<evidence type="ECO:0000313" key="2">
    <source>
        <dbReference type="EMBL" id="GMF62701.1"/>
    </source>
</evidence>
<sequence>MDLAVPAIPMKSGGPRGDNLSTALITPQLDLIAERYVSFDDGSMNGSDAKADEDLDEGNYELGEKAPASWW</sequence>
<evidence type="ECO:0000313" key="3">
    <source>
        <dbReference type="Proteomes" id="UP001165121"/>
    </source>
</evidence>
<dbReference type="Proteomes" id="UP001165121">
    <property type="component" value="Unassembled WGS sequence"/>
</dbReference>
<accession>A0A9W6YFT1</accession>
<protein>
    <submittedName>
        <fullName evidence="2">Unnamed protein product</fullName>
    </submittedName>
</protein>
<reference evidence="2" key="1">
    <citation type="submission" date="2023-04" db="EMBL/GenBank/DDBJ databases">
        <title>Phytophthora fragariaefolia NBRC 109709.</title>
        <authorList>
            <person name="Ichikawa N."/>
            <person name="Sato H."/>
            <person name="Tonouchi N."/>
        </authorList>
    </citation>
    <scope>NUCLEOTIDE SEQUENCE</scope>
    <source>
        <strain evidence="2">NBRC 109709</strain>
    </source>
</reference>
<name>A0A9W6YFT1_9STRA</name>
<proteinExistence type="predicted"/>
<gene>
    <name evidence="2" type="ORF">Pfra01_002729900</name>
</gene>